<feature type="compositionally biased region" description="Polar residues" evidence="12">
    <location>
        <begin position="273"/>
        <end position="292"/>
    </location>
</feature>
<keyword evidence="8" id="KW-0456">Lyase</keyword>
<evidence type="ECO:0000256" key="1">
    <source>
        <dbReference type="ARBA" id="ARBA00008136"/>
    </source>
</evidence>
<sequence length="317" mass="35691">HIVMMCGRTACVRSSKEIAQACSYQTKTGSIVQPQWVNSSSCSYKPSYNKGPKSSSAVLLINCNYERVLQPMQWGLVPSWHKGCPKTFAFNMINARLDTLTNKKSFMNILQKGQRCIVLADGFYEWQTIGTKKQPYYIHLKDDIKPQPDTEEKQMLTMAGLFDKHSSEEGEIYTYTIITVDASDTFKVLHDRMPAILNSPDAVDKWLDTTSVTWENALKLLLPLDCLQWYPVSTFVNNVRHDSSNCLKRIDENDGARKSRSCLLMHNWLKVSDTNSSSSNRVCDAPSVSSNKISDKTSELSTETHKPPSAVKGKISS</sequence>
<feature type="non-terminal residue" evidence="13">
    <location>
        <position position="317"/>
    </location>
</feature>
<name>T2M7U6_HYDVU</name>
<evidence type="ECO:0000256" key="12">
    <source>
        <dbReference type="SAM" id="MobiDB-lite"/>
    </source>
</evidence>
<dbReference type="Pfam" id="PF02586">
    <property type="entry name" value="SRAP"/>
    <property type="match status" value="1"/>
</dbReference>
<feature type="region of interest" description="Disordered" evidence="12">
    <location>
        <begin position="273"/>
        <end position="317"/>
    </location>
</feature>
<keyword evidence="5" id="KW-0378">Hydrolase</keyword>
<dbReference type="OrthoDB" id="2111841at2759"/>
<dbReference type="PANTHER" id="PTHR13604:SF0">
    <property type="entry name" value="ABASIC SITE PROCESSING PROTEIN HMCES"/>
    <property type="match status" value="1"/>
</dbReference>
<protein>
    <recommendedName>
        <fullName evidence="2">Abasic site processing protein HMCES</fullName>
    </recommendedName>
    <alternativeName>
        <fullName evidence="9">Embryonic stem cell-specific 5-hydroxymethylcytosine-binding protein</fullName>
    </alternativeName>
    <alternativeName>
        <fullName evidence="10">Peptidase HMCES</fullName>
    </alternativeName>
    <alternativeName>
        <fullName evidence="11">SRAP domain-containing protein 1</fullName>
    </alternativeName>
</protein>
<feature type="compositionally biased region" description="Basic and acidic residues" evidence="12">
    <location>
        <begin position="293"/>
        <end position="306"/>
    </location>
</feature>
<evidence type="ECO:0000256" key="11">
    <source>
        <dbReference type="ARBA" id="ARBA00031130"/>
    </source>
</evidence>
<evidence type="ECO:0000256" key="5">
    <source>
        <dbReference type="ARBA" id="ARBA00022801"/>
    </source>
</evidence>
<reference evidence="13" key="1">
    <citation type="journal article" date="2013" name="Genome Biol. Evol.">
        <title>Punctuated emergences of genetic and phenotypic innovations in eumetazoan, bilaterian, euteleostome, and hominidae ancestors.</title>
        <authorList>
            <person name="Wenger Y."/>
            <person name="Galliot B."/>
        </authorList>
    </citation>
    <scope>NUCLEOTIDE SEQUENCE</scope>
    <source>
        <tissue evidence="13">Whole animals</tissue>
    </source>
</reference>
<dbReference type="GO" id="GO:0106300">
    <property type="term" value="P:protein-DNA covalent cross-linking repair"/>
    <property type="evidence" value="ECO:0007669"/>
    <property type="project" value="InterPro"/>
</dbReference>
<dbReference type="GO" id="GO:0008233">
    <property type="term" value="F:peptidase activity"/>
    <property type="evidence" value="ECO:0007669"/>
    <property type="project" value="UniProtKB-KW"/>
</dbReference>
<dbReference type="Gene3D" id="3.90.1680.10">
    <property type="entry name" value="SOS response associated peptidase-like"/>
    <property type="match status" value="1"/>
</dbReference>
<keyword evidence="3" id="KW-0645">Protease</keyword>
<dbReference type="InterPro" id="IPR003738">
    <property type="entry name" value="SRAP"/>
</dbReference>
<evidence type="ECO:0000256" key="6">
    <source>
        <dbReference type="ARBA" id="ARBA00023124"/>
    </source>
</evidence>
<keyword evidence="7" id="KW-0238">DNA-binding</keyword>
<dbReference type="GO" id="GO:0016829">
    <property type="term" value="F:lyase activity"/>
    <property type="evidence" value="ECO:0007669"/>
    <property type="project" value="UniProtKB-KW"/>
</dbReference>
<evidence type="ECO:0000256" key="2">
    <source>
        <dbReference type="ARBA" id="ARBA00015888"/>
    </source>
</evidence>
<feature type="non-terminal residue" evidence="13">
    <location>
        <position position="1"/>
    </location>
</feature>
<organism evidence="13">
    <name type="scientific">Hydra vulgaris</name>
    <name type="common">Hydra</name>
    <name type="synonym">Hydra attenuata</name>
    <dbReference type="NCBI Taxonomy" id="6087"/>
    <lineage>
        <taxon>Eukaryota</taxon>
        <taxon>Metazoa</taxon>
        <taxon>Cnidaria</taxon>
        <taxon>Hydrozoa</taxon>
        <taxon>Hydroidolina</taxon>
        <taxon>Anthoathecata</taxon>
        <taxon>Aplanulata</taxon>
        <taxon>Hydridae</taxon>
        <taxon>Hydra</taxon>
    </lineage>
</organism>
<dbReference type="InterPro" id="IPR036590">
    <property type="entry name" value="SRAP-like"/>
</dbReference>
<evidence type="ECO:0000256" key="9">
    <source>
        <dbReference type="ARBA" id="ARBA00030390"/>
    </source>
</evidence>
<keyword evidence="6" id="KW-0190">Covalent protein-DNA linkage</keyword>
<dbReference type="GO" id="GO:0003697">
    <property type="term" value="F:single-stranded DNA binding"/>
    <property type="evidence" value="ECO:0007669"/>
    <property type="project" value="InterPro"/>
</dbReference>
<evidence type="ECO:0000256" key="7">
    <source>
        <dbReference type="ARBA" id="ARBA00023125"/>
    </source>
</evidence>
<evidence type="ECO:0000256" key="3">
    <source>
        <dbReference type="ARBA" id="ARBA00022670"/>
    </source>
</evidence>
<gene>
    <name evidence="13" type="primary">C3orf37</name>
</gene>
<dbReference type="SUPFAM" id="SSF143081">
    <property type="entry name" value="BB1717-like"/>
    <property type="match status" value="1"/>
</dbReference>
<evidence type="ECO:0000256" key="10">
    <source>
        <dbReference type="ARBA" id="ARBA00030898"/>
    </source>
</evidence>
<dbReference type="PANTHER" id="PTHR13604">
    <property type="entry name" value="DC12-RELATED"/>
    <property type="match status" value="1"/>
</dbReference>
<keyword evidence="4" id="KW-0227">DNA damage</keyword>
<comment type="similarity">
    <text evidence="1">Belongs to the SOS response-associated peptidase family.</text>
</comment>
<accession>T2M7U6</accession>
<dbReference type="GO" id="GO:0006508">
    <property type="term" value="P:proteolysis"/>
    <property type="evidence" value="ECO:0007669"/>
    <property type="project" value="UniProtKB-KW"/>
</dbReference>
<dbReference type="EMBL" id="HAAD01001859">
    <property type="protein sequence ID" value="CDG68091.1"/>
    <property type="molecule type" value="mRNA"/>
</dbReference>
<evidence type="ECO:0000256" key="8">
    <source>
        <dbReference type="ARBA" id="ARBA00023239"/>
    </source>
</evidence>
<dbReference type="AlphaFoldDB" id="T2M7U6"/>
<evidence type="ECO:0000313" key="13">
    <source>
        <dbReference type="EMBL" id="CDG68091.1"/>
    </source>
</evidence>
<proteinExistence type="evidence at transcript level"/>
<evidence type="ECO:0000256" key="4">
    <source>
        <dbReference type="ARBA" id="ARBA00022763"/>
    </source>
</evidence>